<proteinExistence type="predicted"/>
<dbReference type="Proteomes" id="UP000694864">
    <property type="component" value="Chromosome 7"/>
</dbReference>
<evidence type="ECO:0000313" key="3">
    <source>
        <dbReference type="RefSeq" id="XP_019082614.1"/>
    </source>
</evidence>
<keyword evidence="2" id="KW-1185">Reference proteome</keyword>
<accession>A0ABM1Q776</accession>
<gene>
    <name evidence="3" type="primary">LOC109125443</name>
</gene>
<sequence>MDSDDSMNPYRPSSGFFNLLQSQLETQNLEYTPYESPCSDAPSEPTSPQKNHKSRHEWLPTDKVMLVSVWLNTSKDPVTSNEKRRRPKREASHCKKRWGRINDLVCKFVGCYEAATREKSSGQNEDDVMKLAHRIYFNDHKQRGRVGEDGSAQDAQPVIDVEDEPMSRPPGVKVAKGKAKKSSKTKPDVEDNVKAFLEFQMERVTRMYEMKQKDFALKEKEFALKKEYIKHVILENLIAKNDSLTETEKALKDKLINDMMSSG</sequence>
<name>A0ABM1Q776_CAMSA</name>
<feature type="compositionally biased region" description="Basic residues" evidence="1">
    <location>
        <begin position="175"/>
        <end position="184"/>
    </location>
</feature>
<reference evidence="2" key="1">
    <citation type="journal article" date="2014" name="Nat. Commun.">
        <title>The emerging biofuel crop Camelina sativa retains a highly undifferentiated hexaploid genome structure.</title>
        <authorList>
            <person name="Kagale S."/>
            <person name="Koh C."/>
            <person name="Nixon J."/>
            <person name="Bollina V."/>
            <person name="Clarke W.E."/>
            <person name="Tuteja R."/>
            <person name="Spillane C."/>
            <person name="Robinson S.J."/>
            <person name="Links M.G."/>
            <person name="Clarke C."/>
            <person name="Higgins E.E."/>
            <person name="Huebert T."/>
            <person name="Sharpe A.G."/>
            <person name="Parkin I.A."/>
        </authorList>
    </citation>
    <scope>NUCLEOTIDE SEQUENCE [LARGE SCALE GENOMIC DNA]</scope>
    <source>
        <strain evidence="2">cv. DH55</strain>
    </source>
</reference>
<evidence type="ECO:0000256" key="1">
    <source>
        <dbReference type="SAM" id="MobiDB-lite"/>
    </source>
</evidence>
<reference evidence="3" key="2">
    <citation type="submission" date="2025-08" db="UniProtKB">
        <authorList>
            <consortium name="RefSeq"/>
        </authorList>
    </citation>
    <scope>IDENTIFICATION</scope>
    <source>
        <tissue evidence="3">Leaf</tissue>
    </source>
</reference>
<organism evidence="2 3">
    <name type="scientific">Camelina sativa</name>
    <name type="common">False flax</name>
    <name type="synonym">Myagrum sativum</name>
    <dbReference type="NCBI Taxonomy" id="90675"/>
    <lineage>
        <taxon>Eukaryota</taxon>
        <taxon>Viridiplantae</taxon>
        <taxon>Streptophyta</taxon>
        <taxon>Embryophyta</taxon>
        <taxon>Tracheophyta</taxon>
        <taxon>Spermatophyta</taxon>
        <taxon>Magnoliopsida</taxon>
        <taxon>eudicotyledons</taxon>
        <taxon>Gunneridae</taxon>
        <taxon>Pentapetalae</taxon>
        <taxon>rosids</taxon>
        <taxon>malvids</taxon>
        <taxon>Brassicales</taxon>
        <taxon>Brassicaceae</taxon>
        <taxon>Camelineae</taxon>
        <taxon>Camelina</taxon>
    </lineage>
</organism>
<dbReference type="RefSeq" id="XP_019082614.1">
    <property type="nucleotide sequence ID" value="XM_019227069.1"/>
</dbReference>
<dbReference type="GeneID" id="109125443"/>
<dbReference type="PANTHER" id="PTHR45023">
    <property type="match status" value="1"/>
</dbReference>
<dbReference type="PANTHER" id="PTHR45023:SF4">
    <property type="entry name" value="GLYCINE-RICH PROTEIN-RELATED"/>
    <property type="match status" value="1"/>
</dbReference>
<protein>
    <submittedName>
        <fullName evidence="3">Glutathione S-transferase T3-like</fullName>
    </submittedName>
</protein>
<evidence type="ECO:0000313" key="2">
    <source>
        <dbReference type="Proteomes" id="UP000694864"/>
    </source>
</evidence>
<feature type="region of interest" description="Disordered" evidence="1">
    <location>
        <begin position="30"/>
        <end position="59"/>
    </location>
</feature>
<feature type="region of interest" description="Disordered" evidence="1">
    <location>
        <begin position="162"/>
        <end position="186"/>
    </location>
</feature>